<evidence type="ECO:0000313" key="4">
    <source>
        <dbReference type="EMBL" id="GAA3362579.1"/>
    </source>
</evidence>
<evidence type="ECO:0000256" key="1">
    <source>
        <dbReference type="ARBA" id="ARBA00022676"/>
    </source>
</evidence>
<dbReference type="Proteomes" id="UP001500483">
    <property type="component" value="Unassembled WGS sequence"/>
</dbReference>
<evidence type="ECO:0000259" key="3">
    <source>
        <dbReference type="Pfam" id="PF13579"/>
    </source>
</evidence>
<keyword evidence="5" id="KW-1185">Reference proteome</keyword>
<protein>
    <submittedName>
        <fullName evidence="4">Glycosyltransferase family 1 protein</fullName>
    </submittedName>
</protein>
<keyword evidence="2" id="KW-0808">Transferase</keyword>
<dbReference type="SUPFAM" id="SSF53756">
    <property type="entry name" value="UDP-Glycosyltransferase/glycogen phosphorylase"/>
    <property type="match status" value="1"/>
</dbReference>
<organism evidence="4 5">
    <name type="scientific">Saccharopolyspora gregorii</name>
    <dbReference type="NCBI Taxonomy" id="33914"/>
    <lineage>
        <taxon>Bacteria</taxon>
        <taxon>Bacillati</taxon>
        <taxon>Actinomycetota</taxon>
        <taxon>Actinomycetes</taxon>
        <taxon>Pseudonocardiales</taxon>
        <taxon>Pseudonocardiaceae</taxon>
        <taxon>Saccharopolyspora</taxon>
    </lineage>
</organism>
<dbReference type="Pfam" id="PF13579">
    <property type="entry name" value="Glyco_trans_4_4"/>
    <property type="match status" value="1"/>
</dbReference>
<evidence type="ECO:0000256" key="2">
    <source>
        <dbReference type="ARBA" id="ARBA00022679"/>
    </source>
</evidence>
<name>A0ABP6RXA5_9PSEU</name>
<reference evidence="5" key="1">
    <citation type="journal article" date="2019" name="Int. J. Syst. Evol. Microbiol.">
        <title>The Global Catalogue of Microorganisms (GCM) 10K type strain sequencing project: providing services to taxonomists for standard genome sequencing and annotation.</title>
        <authorList>
            <consortium name="The Broad Institute Genomics Platform"/>
            <consortium name="The Broad Institute Genome Sequencing Center for Infectious Disease"/>
            <person name="Wu L."/>
            <person name="Ma J."/>
        </authorList>
    </citation>
    <scope>NUCLEOTIDE SEQUENCE [LARGE SCALE GENOMIC DNA]</scope>
    <source>
        <strain evidence="5">JCM 9687</strain>
    </source>
</reference>
<dbReference type="InterPro" id="IPR028098">
    <property type="entry name" value="Glyco_trans_4-like_N"/>
</dbReference>
<gene>
    <name evidence="4" type="ORF">GCM10020366_51080</name>
</gene>
<dbReference type="PANTHER" id="PTHR46401:SF2">
    <property type="entry name" value="GLYCOSYLTRANSFERASE WBBK-RELATED"/>
    <property type="match status" value="1"/>
</dbReference>
<proteinExistence type="predicted"/>
<dbReference type="Gene3D" id="3.40.50.2000">
    <property type="entry name" value="Glycogen Phosphorylase B"/>
    <property type="match status" value="2"/>
</dbReference>
<dbReference type="CDD" id="cd03809">
    <property type="entry name" value="GT4_MtfB-like"/>
    <property type="match status" value="1"/>
</dbReference>
<evidence type="ECO:0000313" key="5">
    <source>
        <dbReference type="Proteomes" id="UP001500483"/>
    </source>
</evidence>
<comment type="caution">
    <text evidence="4">The sequence shown here is derived from an EMBL/GenBank/DDBJ whole genome shotgun (WGS) entry which is preliminary data.</text>
</comment>
<dbReference type="Pfam" id="PF13692">
    <property type="entry name" value="Glyco_trans_1_4"/>
    <property type="match status" value="1"/>
</dbReference>
<accession>A0ABP6RXA5</accession>
<dbReference type="EMBL" id="BAAAYK010000038">
    <property type="protein sequence ID" value="GAA3362579.1"/>
    <property type="molecule type" value="Genomic_DNA"/>
</dbReference>
<feature type="domain" description="Glycosyltransferase subfamily 4-like N-terminal" evidence="3">
    <location>
        <begin position="19"/>
        <end position="172"/>
    </location>
</feature>
<dbReference type="RefSeq" id="WP_344929920.1">
    <property type="nucleotide sequence ID" value="NZ_BAAAYK010000038.1"/>
</dbReference>
<keyword evidence="1" id="KW-0328">Glycosyltransferase</keyword>
<sequence length="353" mass="36748">MSGPLRVLLDGTPLLGRRTGIGRYTASLSAELGRMSDVDARAIGFTARGWRALRGAVPPGVRATGVPVPARAVRALWTRAPFPPVELLAGTVDVVHGTNFALPPAVRAGGVVTVHDLAFLDEPAEAEPGFADLVRSSVRRAAVVCTPSAAVADSVAERFGLPRQDVVVTPLGVDPEWFDAVPPGAELHRLGLPDEYFAFVGAEGPRKGVDVLLRAHDRRLPPLVLAGPGEARQTGKVLRTGYLPEPELRSVVAGARALVLPSRDEGFGLPALEALACGVPVICSDLPVLREVTGGLAEFVPHGDAAALRAALQRAAAAAPDPAAVAARRAHAARFTWRGCAAATLHAYARAAS</sequence>
<dbReference type="PANTHER" id="PTHR46401">
    <property type="entry name" value="GLYCOSYLTRANSFERASE WBBK-RELATED"/>
    <property type="match status" value="1"/>
</dbReference>